<keyword evidence="7 10" id="KW-0472">Membrane</keyword>
<evidence type="ECO:0000256" key="1">
    <source>
        <dbReference type="ARBA" id="ARBA00004429"/>
    </source>
</evidence>
<dbReference type="Pfam" id="PF06750">
    <property type="entry name" value="A24_N_bact"/>
    <property type="match status" value="1"/>
</dbReference>
<evidence type="ECO:0000256" key="3">
    <source>
        <dbReference type="ARBA" id="ARBA00022475"/>
    </source>
</evidence>
<dbReference type="Gene3D" id="1.20.120.1220">
    <property type="match status" value="1"/>
</dbReference>
<dbReference type="InterPro" id="IPR010627">
    <property type="entry name" value="Prepilin_pept_A24_N"/>
</dbReference>
<dbReference type="InterPro" id="IPR000045">
    <property type="entry name" value="Prepilin_IV_endopep_pep"/>
</dbReference>
<dbReference type="AlphaFoldDB" id="A0A1F7RTP3"/>
<protein>
    <recommendedName>
        <fullName evidence="9">Prepilin leader peptidase/N-methyltransferase</fullName>
        <ecNumber evidence="9">2.1.1.-</ecNumber>
        <ecNumber evidence="9">3.4.23.43</ecNumber>
    </recommendedName>
</protein>
<dbReference type="GO" id="GO:0005886">
    <property type="term" value="C:plasma membrane"/>
    <property type="evidence" value="ECO:0007669"/>
    <property type="project" value="UniProtKB-SubCell"/>
</dbReference>
<comment type="function">
    <text evidence="9">Plays an essential role in type IV pili and type II pseudopili formation by proteolytically removing the leader sequence from substrate proteins and subsequently monomethylating the alpha-amino group of the newly exposed N-terminal phenylalanine.</text>
</comment>
<evidence type="ECO:0000256" key="9">
    <source>
        <dbReference type="RuleBase" id="RU003794"/>
    </source>
</evidence>
<reference evidence="13 14" key="1">
    <citation type="journal article" date="2016" name="Nat. Commun.">
        <title>Thousands of microbial genomes shed light on interconnected biogeochemical processes in an aquifer system.</title>
        <authorList>
            <person name="Anantharaman K."/>
            <person name="Brown C.T."/>
            <person name="Hug L.A."/>
            <person name="Sharon I."/>
            <person name="Castelle C.J."/>
            <person name="Probst A.J."/>
            <person name="Thomas B.C."/>
            <person name="Singh A."/>
            <person name="Wilkins M.J."/>
            <person name="Karaoz U."/>
            <person name="Brodie E.L."/>
            <person name="Williams K.H."/>
            <person name="Hubbard S.S."/>
            <person name="Banfield J.F."/>
        </authorList>
    </citation>
    <scope>NUCLEOTIDE SEQUENCE [LARGE SCALE GENOMIC DNA]</scope>
</reference>
<evidence type="ECO:0000256" key="10">
    <source>
        <dbReference type="SAM" id="Phobius"/>
    </source>
</evidence>
<evidence type="ECO:0000256" key="2">
    <source>
        <dbReference type="ARBA" id="ARBA00005801"/>
    </source>
</evidence>
<evidence type="ECO:0000256" key="4">
    <source>
        <dbReference type="ARBA" id="ARBA00022519"/>
    </source>
</evidence>
<feature type="transmembrane region" description="Helical" evidence="10">
    <location>
        <begin position="194"/>
        <end position="217"/>
    </location>
</feature>
<keyword evidence="9" id="KW-0511">Multifunctional enzyme</keyword>
<dbReference type="InterPro" id="IPR050882">
    <property type="entry name" value="Prepilin_peptidase/N-MTase"/>
</dbReference>
<dbReference type="GO" id="GO:0004190">
    <property type="term" value="F:aspartic-type endopeptidase activity"/>
    <property type="evidence" value="ECO:0007669"/>
    <property type="project" value="UniProtKB-EC"/>
</dbReference>
<keyword evidence="9" id="KW-0645">Protease</keyword>
<dbReference type="Pfam" id="PF01478">
    <property type="entry name" value="Peptidase_A24"/>
    <property type="match status" value="1"/>
</dbReference>
<feature type="transmembrane region" description="Helical" evidence="10">
    <location>
        <begin position="155"/>
        <end position="174"/>
    </location>
</feature>
<evidence type="ECO:0000256" key="6">
    <source>
        <dbReference type="ARBA" id="ARBA00022989"/>
    </source>
</evidence>
<evidence type="ECO:0000313" key="14">
    <source>
        <dbReference type="Proteomes" id="UP000179266"/>
    </source>
</evidence>
<dbReference type="EC" id="3.4.23.43" evidence="9"/>
<keyword evidence="4" id="KW-0997">Cell inner membrane</keyword>
<dbReference type="GO" id="GO:0008168">
    <property type="term" value="F:methyltransferase activity"/>
    <property type="evidence" value="ECO:0007669"/>
    <property type="project" value="UniProtKB-KW"/>
</dbReference>
<dbReference type="EC" id="2.1.1.-" evidence="9"/>
<evidence type="ECO:0000259" key="11">
    <source>
        <dbReference type="Pfam" id="PF01478"/>
    </source>
</evidence>
<dbReference type="Proteomes" id="UP000179266">
    <property type="component" value="Unassembled WGS sequence"/>
</dbReference>
<feature type="domain" description="Prepilin type IV endopeptidase peptidase" evidence="11">
    <location>
        <begin position="107"/>
        <end position="215"/>
    </location>
</feature>
<comment type="similarity">
    <text evidence="2 8">Belongs to the peptidase A24 family.</text>
</comment>
<dbReference type="GO" id="GO:0032259">
    <property type="term" value="P:methylation"/>
    <property type="evidence" value="ECO:0007669"/>
    <property type="project" value="UniProtKB-KW"/>
</dbReference>
<dbReference type="GO" id="GO:0006465">
    <property type="term" value="P:signal peptide processing"/>
    <property type="evidence" value="ECO:0007669"/>
    <property type="project" value="TreeGrafter"/>
</dbReference>
<keyword evidence="3" id="KW-1003">Cell membrane</keyword>
<keyword evidence="9" id="KW-0378">Hydrolase</keyword>
<keyword evidence="9" id="KW-0489">Methyltransferase</keyword>
<dbReference type="PANTHER" id="PTHR30487">
    <property type="entry name" value="TYPE 4 PREPILIN-LIKE PROTEINS LEADER PEPTIDE-PROCESSING ENZYME"/>
    <property type="match status" value="1"/>
</dbReference>
<feature type="transmembrane region" description="Helical" evidence="10">
    <location>
        <begin position="78"/>
        <end position="96"/>
    </location>
</feature>
<evidence type="ECO:0000259" key="12">
    <source>
        <dbReference type="Pfam" id="PF06750"/>
    </source>
</evidence>
<organism evidence="13 14">
    <name type="scientific">Candidatus Schekmanbacteria bacterium RBG_13_48_7</name>
    <dbReference type="NCBI Taxonomy" id="1817878"/>
    <lineage>
        <taxon>Bacteria</taxon>
        <taxon>Candidatus Schekmaniibacteriota</taxon>
    </lineage>
</organism>
<keyword evidence="9" id="KW-0808">Transferase</keyword>
<sequence length="266" mass="30020">MRFSFVYYVWVFLFGLCFGSFFNVCIYRIPRKKSIVSPSSFCPGCDKPIRFYDNIPLISYFLLGGRCRGCKMQISLRYPNVELLTGILFLLLFQWFGLTPSFFIYSLLISAFIIITFIDIDFQIIPDVITLPLLGFGLVVSWIPDLTVHHWDSLIGALVGGGFLYFIAFLYWLVKKQEGMGGGDIKLMAMAGSFMGPLRVLLAIFLASFLGSVIGMLQLKLSGKGREHPIPFGPYLAVGSVISLFLGDKIIKVFFPSIFFNMFISF</sequence>
<evidence type="ECO:0000256" key="8">
    <source>
        <dbReference type="RuleBase" id="RU003793"/>
    </source>
</evidence>
<feature type="transmembrane region" description="Helical" evidence="10">
    <location>
        <begin position="6"/>
        <end position="27"/>
    </location>
</feature>
<proteinExistence type="inferred from homology"/>
<feature type="domain" description="Prepilin peptidase A24 N-terminal" evidence="12">
    <location>
        <begin position="13"/>
        <end position="94"/>
    </location>
</feature>
<keyword evidence="5 9" id="KW-0812">Transmembrane</keyword>
<dbReference type="EMBL" id="MGDD01000203">
    <property type="protein sequence ID" value="OGL44811.1"/>
    <property type="molecule type" value="Genomic_DNA"/>
</dbReference>
<keyword evidence="6 10" id="KW-1133">Transmembrane helix</keyword>
<name>A0A1F7RTP3_9BACT</name>
<feature type="transmembrane region" description="Helical" evidence="10">
    <location>
        <begin position="102"/>
        <end position="118"/>
    </location>
</feature>
<dbReference type="PANTHER" id="PTHR30487:SF0">
    <property type="entry name" value="PREPILIN LEADER PEPTIDASE_N-METHYLTRANSFERASE-RELATED"/>
    <property type="match status" value="1"/>
</dbReference>
<dbReference type="PRINTS" id="PR00864">
    <property type="entry name" value="PREPILNPTASE"/>
</dbReference>
<comment type="catalytic activity">
    <reaction evidence="9">
        <text>Typically cleaves a -Gly-|-Phe- bond to release an N-terminal, basic peptide of 5-8 residues from type IV prepilin, and then N-methylates the new N-terminal amino group, the methyl donor being S-adenosyl-L-methionine.</text>
        <dbReference type="EC" id="3.4.23.43"/>
    </reaction>
</comment>
<comment type="caution">
    <text evidence="13">The sequence shown here is derived from an EMBL/GenBank/DDBJ whole genome shotgun (WGS) entry which is preliminary data.</text>
</comment>
<feature type="transmembrane region" description="Helical" evidence="10">
    <location>
        <begin position="125"/>
        <end position="143"/>
    </location>
</feature>
<feature type="transmembrane region" description="Helical" evidence="10">
    <location>
        <begin position="229"/>
        <end position="247"/>
    </location>
</feature>
<gene>
    <name evidence="13" type="ORF">A2161_02150</name>
</gene>
<comment type="subcellular location">
    <subcellularLocation>
        <location evidence="1">Cell inner membrane</location>
        <topology evidence="1">Multi-pass membrane protein</topology>
    </subcellularLocation>
    <subcellularLocation>
        <location evidence="9">Cell membrane</location>
        <topology evidence="9">Multi-pass membrane protein</topology>
    </subcellularLocation>
</comment>
<dbReference type="InterPro" id="IPR014032">
    <property type="entry name" value="Peptidase_A24A_bac"/>
</dbReference>
<evidence type="ECO:0000256" key="5">
    <source>
        <dbReference type="ARBA" id="ARBA00022692"/>
    </source>
</evidence>
<evidence type="ECO:0000256" key="7">
    <source>
        <dbReference type="ARBA" id="ARBA00023136"/>
    </source>
</evidence>
<evidence type="ECO:0000313" key="13">
    <source>
        <dbReference type="EMBL" id="OGL44811.1"/>
    </source>
</evidence>
<accession>A0A1F7RTP3</accession>